<dbReference type="FunCoup" id="C3ZEF5">
    <property type="interactions" value="82"/>
</dbReference>
<evidence type="ECO:0000256" key="5">
    <source>
        <dbReference type="ARBA" id="ARBA00023040"/>
    </source>
</evidence>
<evidence type="ECO:0000259" key="11">
    <source>
        <dbReference type="PROSITE" id="PS50262"/>
    </source>
</evidence>
<feature type="transmembrane region" description="Helical" evidence="10">
    <location>
        <begin position="45"/>
        <end position="63"/>
    </location>
</feature>
<evidence type="ECO:0000256" key="4">
    <source>
        <dbReference type="ARBA" id="ARBA00022989"/>
    </source>
</evidence>
<dbReference type="CDD" id="cd00637">
    <property type="entry name" value="7tm_classA_rhodopsin-like"/>
    <property type="match status" value="1"/>
</dbReference>
<dbReference type="eggNOG" id="KOG3656">
    <property type="taxonomic scope" value="Eukaryota"/>
</dbReference>
<dbReference type="AlphaFoldDB" id="C3ZEF5"/>
<dbReference type="InterPro" id="IPR000276">
    <property type="entry name" value="GPCR_Rhodpsn"/>
</dbReference>
<dbReference type="PANTHER" id="PTHR24229">
    <property type="entry name" value="NEUROPEPTIDES RECEPTOR"/>
    <property type="match status" value="1"/>
</dbReference>
<feature type="transmembrane region" description="Helical" evidence="10">
    <location>
        <begin position="230"/>
        <end position="250"/>
    </location>
</feature>
<keyword evidence="8 9" id="KW-0807">Transducer</keyword>
<sequence>MNPTSTTVLVFVYISQLVAIVGFLANLLVLYIIIRYPDMRTVPNVFVLNLALADASYCLSITFDTVAQIHDSGWIFGRDMCVAGYVMSYGSSHCSVFFLTAISFERYKAITDPIAQQGVCMKKAWITCAAVWCAAALSVTPIFVDPNFFVYVIENHSTGGNITRSSCKFLHPPAVSTTLYGKLRVVYNFAVTYAFPTCIMINLYSVIWRKLRQTPPSTQCKQATESRNKVTKMVVAVVSFFVVALSLWQINTLLLEFKLVTHIPDALFELGLLLYVTNSAINPVFYALLGERFGSYARKTMCCWRVGRKDGRSAQNV</sequence>
<evidence type="ECO:0000256" key="8">
    <source>
        <dbReference type="ARBA" id="ARBA00023224"/>
    </source>
</evidence>
<keyword evidence="6 10" id="KW-0472">Membrane</keyword>
<keyword evidence="5 9" id="KW-0297">G-protein coupled receptor</keyword>
<evidence type="ECO:0000313" key="12">
    <source>
        <dbReference type="EMBL" id="EEN49111.1"/>
    </source>
</evidence>
<gene>
    <name evidence="12" type="ORF">BRAFLDRAFT_210025</name>
</gene>
<dbReference type="PRINTS" id="PR00237">
    <property type="entry name" value="GPCRRHODOPSN"/>
</dbReference>
<dbReference type="SUPFAM" id="SSF81321">
    <property type="entry name" value="Family A G protein-coupled receptor-like"/>
    <property type="match status" value="1"/>
</dbReference>
<dbReference type="PANTHER" id="PTHR24229:SF112">
    <property type="entry name" value="CHEMOKINE-LIKE RECEPTOR 1"/>
    <property type="match status" value="1"/>
</dbReference>
<keyword evidence="2" id="KW-1003">Cell membrane</keyword>
<evidence type="ECO:0000256" key="7">
    <source>
        <dbReference type="ARBA" id="ARBA00023170"/>
    </source>
</evidence>
<evidence type="ECO:0000256" key="9">
    <source>
        <dbReference type="RuleBase" id="RU000688"/>
    </source>
</evidence>
<evidence type="ECO:0000256" key="10">
    <source>
        <dbReference type="SAM" id="Phobius"/>
    </source>
</evidence>
<name>C3ZEF5_BRAFL</name>
<feature type="transmembrane region" description="Helical" evidence="10">
    <location>
        <begin position="185"/>
        <end position="209"/>
    </location>
</feature>
<keyword evidence="3 9" id="KW-0812">Transmembrane</keyword>
<dbReference type="GO" id="GO:0004930">
    <property type="term" value="F:G protein-coupled receptor activity"/>
    <property type="evidence" value="ECO:0007669"/>
    <property type="project" value="UniProtKB-KW"/>
</dbReference>
<feature type="transmembrane region" description="Helical" evidence="10">
    <location>
        <begin position="12"/>
        <end position="33"/>
    </location>
</feature>
<dbReference type="PROSITE" id="PS50262">
    <property type="entry name" value="G_PROTEIN_RECEP_F1_2"/>
    <property type="match status" value="1"/>
</dbReference>
<comment type="similarity">
    <text evidence="9">Belongs to the G-protein coupled receptor 1 family.</text>
</comment>
<evidence type="ECO:0000256" key="6">
    <source>
        <dbReference type="ARBA" id="ARBA00023136"/>
    </source>
</evidence>
<feature type="transmembrane region" description="Helical" evidence="10">
    <location>
        <begin position="83"/>
        <end position="104"/>
    </location>
</feature>
<dbReference type="InParanoid" id="C3ZEF5"/>
<dbReference type="Pfam" id="PF00001">
    <property type="entry name" value="7tm_1"/>
    <property type="match status" value="1"/>
</dbReference>
<organism>
    <name type="scientific">Branchiostoma floridae</name>
    <name type="common">Florida lancelet</name>
    <name type="synonym">Amphioxus</name>
    <dbReference type="NCBI Taxonomy" id="7739"/>
    <lineage>
        <taxon>Eukaryota</taxon>
        <taxon>Metazoa</taxon>
        <taxon>Chordata</taxon>
        <taxon>Cephalochordata</taxon>
        <taxon>Leptocardii</taxon>
        <taxon>Amphioxiformes</taxon>
        <taxon>Branchiostomatidae</taxon>
        <taxon>Branchiostoma</taxon>
    </lineage>
</organism>
<accession>C3ZEF5</accession>
<evidence type="ECO:0000256" key="3">
    <source>
        <dbReference type="ARBA" id="ARBA00022692"/>
    </source>
</evidence>
<feature type="transmembrane region" description="Helical" evidence="10">
    <location>
        <begin position="270"/>
        <end position="289"/>
    </location>
</feature>
<keyword evidence="4 10" id="KW-1133">Transmembrane helix</keyword>
<protein>
    <recommendedName>
        <fullName evidence="11">G-protein coupled receptors family 1 profile domain-containing protein</fullName>
    </recommendedName>
</protein>
<feature type="transmembrane region" description="Helical" evidence="10">
    <location>
        <begin position="124"/>
        <end position="144"/>
    </location>
</feature>
<dbReference type="EMBL" id="GG666612">
    <property type="protein sequence ID" value="EEN49111.1"/>
    <property type="molecule type" value="Genomic_DNA"/>
</dbReference>
<dbReference type="Gene3D" id="1.20.1070.10">
    <property type="entry name" value="Rhodopsin 7-helix transmembrane proteins"/>
    <property type="match status" value="1"/>
</dbReference>
<keyword evidence="7 9" id="KW-0675">Receptor</keyword>
<dbReference type="InterPro" id="IPR017452">
    <property type="entry name" value="GPCR_Rhodpsn_7TM"/>
</dbReference>
<evidence type="ECO:0000256" key="1">
    <source>
        <dbReference type="ARBA" id="ARBA00004651"/>
    </source>
</evidence>
<dbReference type="GO" id="GO:0005886">
    <property type="term" value="C:plasma membrane"/>
    <property type="evidence" value="ECO:0007669"/>
    <property type="project" value="UniProtKB-SubCell"/>
</dbReference>
<comment type="subcellular location">
    <subcellularLocation>
        <location evidence="1">Cell membrane</location>
        <topology evidence="1">Multi-pass membrane protein</topology>
    </subcellularLocation>
</comment>
<dbReference type="PROSITE" id="PS00237">
    <property type="entry name" value="G_PROTEIN_RECEP_F1_1"/>
    <property type="match status" value="1"/>
</dbReference>
<dbReference type="FunFam" id="1.20.1070.10:FF:000324">
    <property type="entry name" value="Uncharacterized protein"/>
    <property type="match status" value="1"/>
</dbReference>
<evidence type="ECO:0000256" key="2">
    <source>
        <dbReference type="ARBA" id="ARBA00022475"/>
    </source>
</evidence>
<dbReference type="STRING" id="7739.C3ZEF5"/>
<proteinExistence type="inferred from homology"/>
<reference evidence="12" key="1">
    <citation type="journal article" date="2008" name="Nature">
        <title>The amphioxus genome and the evolution of the chordate karyotype.</title>
        <authorList>
            <consortium name="US DOE Joint Genome Institute (JGI-PGF)"/>
            <person name="Putnam N.H."/>
            <person name="Butts T."/>
            <person name="Ferrier D.E.K."/>
            <person name="Furlong R.F."/>
            <person name="Hellsten U."/>
            <person name="Kawashima T."/>
            <person name="Robinson-Rechavi M."/>
            <person name="Shoguchi E."/>
            <person name="Terry A."/>
            <person name="Yu J.-K."/>
            <person name="Benito-Gutierrez E.L."/>
            <person name="Dubchak I."/>
            <person name="Garcia-Fernandez J."/>
            <person name="Gibson-Brown J.J."/>
            <person name="Grigoriev I.V."/>
            <person name="Horton A.C."/>
            <person name="de Jong P.J."/>
            <person name="Jurka J."/>
            <person name="Kapitonov V.V."/>
            <person name="Kohara Y."/>
            <person name="Kuroki Y."/>
            <person name="Lindquist E."/>
            <person name="Lucas S."/>
            <person name="Osoegawa K."/>
            <person name="Pennacchio L.A."/>
            <person name="Salamov A.A."/>
            <person name="Satou Y."/>
            <person name="Sauka-Spengler T."/>
            <person name="Schmutz J."/>
            <person name="Shin-I T."/>
            <person name="Toyoda A."/>
            <person name="Bronner-Fraser M."/>
            <person name="Fujiyama A."/>
            <person name="Holland L.Z."/>
            <person name="Holland P.W.H."/>
            <person name="Satoh N."/>
            <person name="Rokhsar D.S."/>
        </authorList>
    </citation>
    <scope>NUCLEOTIDE SEQUENCE [LARGE SCALE GENOMIC DNA]</scope>
    <source>
        <strain evidence="12">S238N-H82</strain>
        <tissue evidence="12">Testes</tissue>
    </source>
</reference>
<feature type="domain" description="G-protein coupled receptors family 1 profile" evidence="11">
    <location>
        <begin position="25"/>
        <end position="286"/>
    </location>
</feature>